<dbReference type="AlphaFoldDB" id="F2CTF5"/>
<sequence>MNPCVTYQGLVRQLELEYMFLLEHLPGSMLVQHWQFRS</sequence>
<organism evidence="1">
    <name type="scientific">Hordeum vulgare subsp. vulgare</name>
    <name type="common">Domesticated barley</name>
    <dbReference type="NCBI Taxonomy" id="112509"/>
    <lineage>
        <taxon>Eukaryota</taxon>
        <taxon>Viridiplantae</taxon>
        <taxon>Streptophyta</taxon>
        <taxon>Embryophyta</taxon>
        <taxon>Tracheophyta</taxon>
        <taxon>Spermatophyta</taxon>
        <taxon>Magnoliopsida</taxon>
        <taxon>Liliopsida</taxon>
        <taxon>Poales</taxon>
        <taxon>Poaceae</taxon>
        <taxon>BOP clade</taxon>
        <taxon>Pooideae</taxon>
        <taxon>Triticodae</taxon>
        <taxon>Triticeae</taxon>
        <taxon>Hordeinae</taxon>
        <taxon>Hordeum</taxon>
    </lineage>
</organism>
<dbReference type="EMBL" id="AK354907">
    <property type="protein sequence ID" value="BAJ86126.1"/>
    <property type="molecule type" value="mRNA"/>
</dbReference>
<accession>F2CTF5</accession>
<protein>
    <submittedName>
        <fullName evidence="1">Predicted protein</fullName>
    </submittedName>
</protein>
<proteinExistence type="evidence at transcript level"/>
<reference evidence="1" key="1">
    <citation type="journal article" date="2011" name="Plant Physiol.">
        <title>Comprehensive sequence analysis of 24,783 barley full-length cDNAs derived from 12 clone libraries.</title>
        <authorList>
            <person name="Matsumoto T."/>
            <person name="Tanaka T."/>
            <person name="Sakai H."/>
            <person name="Amano N."/>
            <person name="Kanamori H."/>
            <person name="Kurita K."/>
            <person name="Kikuta A."/>
            <person name="Kamiya K."/>
            <person name="Yamamoto M."/>
            <person name="Ikawa H."/>
            <person name="Fujii N."/>
            <person name="Hori K."/>
            <person name="Itoh T."/>
            <person name="Sato K."/>
        </authorList>
    </citation>
    <scope>NUCLEOTIDE SEQUENCE</scope>
    <source>
        <tissue evidence="1">Leaf</tissue>
    </source>
</reference>
<evidence type="ECO:0000313" key="1">
    <source>
        <dbReference type="EMBL" id="BAJ86126.1"/>
    </source>
</evidence>
<name>F2CTF5_HORVV</name>